<dbReference type="AlphaFoldDB" id="A0A6G0W6I8"/>
<gene>
    <name evidence="1" type="ORF">Ae201684_018725</name>
</gene>
<protein>
    <submittedName>
        <fullName evidence="1">Uncharacterized protein</fullName>
    </submittedName>
</protein>
<evidence type="ECO:0000313" key="2">
    <source>
        <dbReference type="Proteomes" id="UP000481153"/>
    </source>
</evidence>
<name>A0A6G0W6I8_9STRA</name>
<accession>A0A6G0W6I8</accession>
<proteinExistence type="predicted"/>
<comment type="caution">
    <text evidence="1">The sequence shown here is derived from an EMBL/GenBank/DDBJ whole genome shotgun (WGS) entry which is preliminary data.</text>
</comment>
<dbReference type="Proteomes" id="UP000481153">
    <property type="component" value="Unassembled WGS sequence"/>
</dbReference>
<keyword evidence="2" id="KW-1185">Reference proteome</keyword>
<reference evidence="1 2" key="1">
    <citation type="submission" date="2019-07" db="EMBL/GenBank/DDBJ databases">
        <title>Genomics analysis of Aphanomyces spp. identifies a new class of oomycete effector associated with host adaptation.</title>
        <authorList>
            <person name="Gaulin E."/>
        </authorList>
    </citation>
    <scope>NUCLEOTIDE SEQUENCE [LARGE SCALE GENOMIC DNA]</scope>
    <source>
        <strain evidence="1 2">ATCC 201684</strain>
    </source>
</reference>
<sequence length="122" mass="12886">MVPSLLLAPHFCASCGKFGASIPGNSRHSNNVFFCSKPCFKLHQKVRRQGSNPRLSIISEVSDVDPASCIELQPVSCALCSLGRGTSATRRRAKDDHSGSVAEGSTAVVSTCSCGTLVGFWV</sequence>
<organism evidence="1 2">
    <name type="scientific">Aphanomyces euteiches</name>
    <dbReference type="NCBI Taxonomy" id="100861"/>
    <lineage>
        <taxon>Eukaryota</taxon>
        <taxon>Sar</taxon>
        <taxon>Stramenopiles</taxon>
        <taxon>Oomycota</taxon>
        <taxon>Saprolegniomycetes</taxon>
        <taxon>Saprolegniales</taxon>
        <taxon>Verrucalvaceae</taxon>
        <taxon>Aphanomyces</taxon>
    </lineage>
</organism>
<evidence type="ECO:0000313" key="1">
    <source>
        <dbReference type="EMBL" id="KAF0722089.1"/>
    </source>
</evidence>
<dbReference type="EMBL" id="VJMJ01000349">
    <property type="protein sequence ID" value="KAF0722089.1"/>
    <property type="molecule type" value="Genomic_DNA"/>
</dbReference>